<dbReference type="Proteomes" id="UP000578819">
    <property type="component" value="Unassembled WGS sequence"/>
</dbReference>
<dbReference type="EMBL" id="JACHJW010000001">
    <property type="protein sequence ID" value="MBB4959399.1"/>
    <property type="molecule type" value="Genomic_DNA"/>
</dbReference>
<evidence type="ECO:0000256" key="1">
    <source>
        <dbReference type="SAM" id="MobiDB-lite"/>
    </source>
</evidence>
<keyword evidence="2" id="KW-1133">Transmembrane helix</keyword>
<evidence type="ECO:0000313" key="4">
    <source>
        <dbReference type="EMBL" id="MBB4959399.1"/>
    </source>
</evidence>
<dbReference type="RefSeq" id="WP_184535334.1">
    <property type="nucleotide sequence ID" value="NZ_JACHJW010000001.1"/>
</dbReference>
<feature type="transmembrane region" description="Helical" evidence="2">
    <location>
        <begin position="227"/>
        <end position="249"/>
    </location>
</feature>
<organism evidence="4 5">
    <name type="scientific">Micromonospora polyrhachis</name>
    <dbReference type="NCBI Taxonomy" id="1282883"/>
    <lineage>
        <taxon>Bacteria</taxon>
        <taxon>Bacillati</taxon>
        <taxon>Actinomycetota</taxon>
        <taxon>Actinomycetes</taxon>
        <taxon>Micromonosporales</taxon>
        <taxon>Micromonosporaceae</taxon>
        <taxon>Micromonospora</taxon>
    </lineage>
</organism>
<evidence type="ECO:0000256" key="2">
    <source>
        <dbReference type="SAM" id="Phobius"/>
    </source>
</evidence>
<dbReference type="InterPro" id="IPR005182">
    <property type="entry name" value="YdbS-like_PH"/>
</dbReference>
<gene>
    <name evidence="4" type="ORF">FHR38_003132</name>
</gene>
<feature type="transmembrane region" description="Helical" evidence="2">
    <location>
        <begin position="60"/>
        <end position="83"/>
    </location>
</feature>
<keyword evidence="2" id="KW-0472">Membrane</keyword>
<proteinExistence type="predicted"/>
<comment type="caution">
    <text evidence="4">The sequence shown here is derived from an EMBL/GenBank/DDBJ whole genome shotgun (WGS) entry which is preliminary data.</text>
</comment>
<sequence>MTAEKVPADEASGIAAAAEVPDRAAKATKVPDRAAKAADSRAAVEDDPHWLPLHRDSLKVTALLTAGGAFSAGVPTVIGVASATSWTIALAWVLPATALLTAAVTAFDALRLRVTRYRMTEGRLEMNSGLLFKRHRSFALERIRSVDLSAHPLLRAFGLVNVKVGTGETGSGSGSSTEQSLVLDPVGRAEGERLRAELLRRSTVNDGTTNEQRLTTWKTSWVRYGPLSFGTPLLAAALVGGIFQLSDWFGRGGLPVEIVADLVDRYGPWRVFGIGVVAFVVAGAIGSLAVQAEAYWNHRLDREPGGTLRVQRGLLVARSLSLEEQRIRGIEIVEPIGIRSASAARLDVIAIGLKTDEPGSDLSTLVPAAPRDVILAAAAAVRGPLGSAELVGHPRTARTRRLRWAGVVALVIATVVALAHLLWSMPTFWSSVIVIVAALLAIGAGWLAVDAYAALGHALEGKHLVARQGSVRRSTVYLDRAGIIGWRISQSVFQRRLGLMTLDATTAAGRGHYAVIDADAHTILDFADAAVPGLLAPFLERLPEPTAQVSAGVDSPSPR</sequence>
<protein>
    <submittedName>
        <fullName evidence="4">Putative membrane protein</fullName>
    </submittedName>
</protein>
<dbReference type="Pfam" id="PF03703">
    <property type="entry name" value="bPH_2"/>
    <property type="match status" value="2"/>
</dbReference>
<feature type="transmembrane region" description="Helical" evidence="2">
    <location>
        <begin position="404"/>
        <end position="423"/>
    </location>
</feature>
<keyword evidence="5" id="KW-1185">Reference proteome</keyword>
<feature type="transmembrane region" description="Helical" evidence="2">
    <location>
        <begin position="89"/>
        <end position="110"/>
    </location>
</feature>
<accession>A0A7W7SR36</accession>
<dbReference type="PANTHER" id="PTHR34473:SF2">
    <property type="entry name" value="UPF0699 TRANSMEMBRANE PROTEIN YDBT"/>
    <property type="match status" value="1"/>
</dbReference>
<evidence type="ECO:0000259" key="3">
    <source>
        <dbReference type="Pfam" id="PF03703"/>
    </source>
</evidence>
<feature type="transmembrane region" description="Helical" evidence="2">
    <location>
        <begin position="269"/>
        <end position="290"/>
    </location>
</feature>
<keyword evidence="2" id="KW-0812">Transmembrane</keyword>
<dbReference type="PANTHER" id="PTHR34473">
    <property type="entry name" value="UPF0699 TRANSMEMBRANE PROTEIN YDBS"/>
    <property type="match status" value="1"/>
</dbReference>
<feature type="domain" description="YdbS-like PH" evidence="3">
    <location>
        <begin position="113"/>
        <end position="194"/>
    </location>
</feature>
<evidence type="ECO:0000313" key="5">
    <source>
        <dbReference type="Proteomes" id="UP000578819"/>
    </source>
</evidence>
<feature type="region of interest" description="Disordered" evidence="1">
    <location>
        <begin position="20"/>
        <end position="41"/>
    </location>
</feature>
<name>A0A7W7SR36_9ACTN</name>
<reference evidence="4 5" key="1">
    <citation type="submission" date="2020-08" db="EMBL/GenBank/DDBJ databases">
        <title>Sequencing the genomes of 1000 actinobacteria strains.</title>
        <authorList>
            <person name="Klenk H.-P."/>
        </authorList>
    </citation>
    <scope>NUCLEOTIDE SEQUENCE [LARGE SCALE GENOMIC DNA]</scope>
    <source>
        <strain evidence="4 5">DSM 45886</strain>
    </source>
</reference>
<feature type="transmembrane region" description="Helical" evidence="2">
    <location>
        <begin position="429"/>
        <end position="449"/>
    </location>
</feature>
<feature type="domain" description="YdbS-like PH" evidence="3">
    <location>
        <begin position="453"/>
        <end position="516"/>
    </location>
</feature>
<dbReference type="AlphaFoldDB" id="A0A7W7SR36"/>